<dbReference type="RefSeq" id="WP_342388891.1">
    <property type="nucleotide sequence ID" value="NZ_CP138333.2"/>
</dbReference>
<accession>A0ABZ3CKM1</accession>
<dbReference type="InterPro" id="IPR016898">
    <property type="entry name" value="Polyphosphate_phosphotransfera"/>
</dbReference>
<evidence type="ECO:0000313" key="5">
    <source>
        <dbReference type="Proteomes" id="UP001455384"/>
    </source>
</evidence>
<proteinExistence type="predicted"/>
<dbReference type="EMBL" id="CP138333">
    <property type="protein sequence ID" value="WZX30372.1"/>
    <property type="molecule type" value="Genomic_DNA"/>
</dbReference>
<feature type="domain" description="Polyphosphate kinase-2-related" evidence="3">
    <location>
        <begin position="44"/>
        <end position="263"/>
    </location>
</feature>
<dbReference type="InterPro" id="IPR027417">
    <property type="entry name" value="P-loop_NTPase"/>
</dbReference>
<dbReference type="PIRSF" id="PIRSF028756">
    <property type="entry name" value="PPK2_prd"/>
    <property type="match status" value="1"/>
</dbReference>
<reference evidence="5" key="1">
    <citation type="submission" date="2023-10" db="EMBL/GenBank/DDBJ databases">
        <title>Genome analysis and identification of Salinococcus sp. Bachu38 nov., a PGPR from the rhizosphere of Tamarix.</title>
        <authorList>
            <person name="Liang Z."/>
            <person name="Zhang X."/>
            <person name="Jia J."/>
            <person name="Chen X."/>
            <person name="Wang Y."/>
            <person name="Wang Q."/>
            <person name="Wang R."/>
        </authorList>
    </citation>
    <scope>NUCLEOTIDE SEQUENCE [LARGE SCALE GENOMIC DNA]</scope>
    <source>
        <strain evidence="5">Bachu38</strain>
    </source>
</reference>
<dbReference type="PANTHER" id="PTHR34383:SF3">
    <property type="entry name" value="POLYPHOSPHATE:AMP PHOSPHOTRANSFERASE"/>
    <property type="match status" value="1"/>
</dbReference>
<sequence length="287" mass="34020">MNLDDYRLTGNRKIDLGEIPTTEGKTDENEKIRDEVIPPLVDRLQLLHQKLNAEEKHGILVVLQALDAAGKDESISYIFSNLNAQGLKVTTFGKPTEVEQKHDYLWRMMPALPARGEIGILNRSHYEEVIAPRVHDNVLLDGDYPAGVDEESIWPMRYKQIKNYEKYLHDNNIHVVKFFFHMSKDEQKRRLVERMKDPDKQHEFSFSDVEEREYWDKYQEVFEDMLNETSTEYSPWYVLPADDEWHTRRLVNEAMIDLMEKLDPKFPEMTGEDKKKLEEYIEKLENE</sequence>
<organism evidence="4 5">
    <name type="scientific">Salinicoccus bachuensis</name>
    <dbReference type="NCBI Taxonomy" id="3136731"/>
    <lineage>
        <taxon>Bacteria</taxon>
        <taxon>Bacillati</taxon>
        <taxon>Bacillota</taxon>
        <taxon>Bacilli</taxon>
        <taxon>Bacillales</taxon>
        <taxon>Staphylococcaceae</taxon>
        <taxon>Salinicoccus</taxon>
    </lineage>
</organism>
<dbReference type="SUPFAM" id="SSF52540">
    <property type="entry name" value="P-loop containing nucleoside triphosphate hydrolases"/>
    <property type="match status" value="1"/>
</dbReference>
<dbReference type="InterPro" id="IPR022300">
    <property type="entry name" value="PPK2-rel_1"/>
</dbReference>
<protein>
    <submittedName>
        <fullName evidence="4">PPK2 family polyphosphate kinase</fullName>
    </submittedName>
</protein>
<evidence type="ECO:0000256" key="1">
    <source>
        <dbReference type="ARBA" id="ARBA00022679"/>
    </source>
</evidence>
<dbReference type="GO" id="GO:0016301">
    <property type="term" value="F:kinase activity"/>
    <property type="evidence" value="ECO:0007669"/>
    <property type="project" value="UniProtKB-KW"/>
</dbReference>
<dbReference type="Gene3D" id="3.40.50.300">
    <property type="entry name" value="P-loop containing nucleotide triphosphate hydrolases"/>
    <property type="match status" value="1"/>
</dbReference>
<keyword evidence="2 4" id="KW-0418">Kinase</keyword>
<name>A0ABZ3CKM1_9STAP</name>
<dbReference type="PANTHER" id="PTHR34383">
    <property type="entry name" value="POLYPHOSPHATE:AMP PHOSPHOTRANSFERASE-RELATED"/>
    <property type="match status" value="1"/>
</dbReference>
<keyword evidence="5" id="KW-1185">Reference proteome</keyword>
<keyword evidence="1" id="KW-0808">Transferase</keyword>
<evidence type="ECO:0000313" key="4">
    <source>
        <dbReference type="EMBL" id="WZX30372.1"/>
    </source>
</evidence>
<evidence type="ECO:0000259" key="3">
    <source>
        <dbReference type="Pfam" id="PF03976"/>
    </source>
</evidence>
<dbReference type="Pfam" id="PF03976">
    <property type="entry name" value="PPK2"/>
    <property type="match status" value="1"/>
</dbReference>
<dbReference type="NCBIfam" id="TIGR03709">
    <property type="entry name" value="PPK2_rel_1"/>
    <property type="match status" value="1"/>
</dbReference>
<dbReference type="Proteomes" id="UP001455384">
    <property type="component" value="Chromosome"/>
</dbReference>
<gene>
    <name evidence="4" type="ORF">RQP18_04065</name>
</gene>
<evidence type="ECO:0000256" key="2">
    <source>
        <dbReference type="ARBA" id="ARBA00022777"/>
    </source>
</evidence>
<dbReference type="InterPro" id="IPR022488">
    <property type="entry name" value="PPK2-related"/>
</dbReference>